<dbReference type="AlphaFoldDB" id="A0A0E9SYI0"/>
<reference evidence="1" key="2">
    <citation type="journal article" date="2015" name="Fish Shellfish Immunol.">
        <title>Early steps in the European eel (Anguilla anguilla)-Vibrio vulnificus interaction in the gills: Role of the RtxA13 toxin.</title>
        <authorList>
            <person name="Callol A."/>
            <person name="Pajuelo D."/>
            <person name="Ebbesson L."/>
            <person name="Teles M."/>
            <person name="MacKenzie S."/>
            <person name="Amaro C."/>
        </authorList>
    </citation>
    <scope>NUCLEOTIDE SEQUENCE</scope>
</reference>
<protein>
    <submittedName>
        <fullName evidence="1">Uncharacterized protein</fullName>
    </submittedName>
</protein>
<reference evidence="1" key="1">
    <citation type="submission" date="2014-11" db="EMBL/GenBank/DDBJ databases">
        <authorList>
            <person name="Amaro Gonzalez C."/>
        </authorList>
    </citation>
    <scope>NUCLEOTIDE SEQUENCE</scope>
</reference>
<name>A0A0E9SYI0_ANGAN</name>
<evidence type="ECO:0000313" key="1">
    <source>
        <dbReference type="EMBL" id="JAH45593.1"/>
    </source>
</evidence>
<accession>A0A0E9SYI0</accession>
<organism evidence="1">
    <name type="scientific">Anguilla anguilla</name>
    <name type="common">European freshwater eel</name>
    <name type="synonym">Muraena anguilla</name>
    <dbReference type="NCBI Taxonomy" id="7936"/>
    <lineage>
        <taxon>Eukaryota</taxon>
        <taxon>Metazoa</taxon>
        <taxon>Chordata</taxon>
        <taxon>Craniata</taxon>
        <taxon>Vertebrata</taxon>
        <taxon>Euteleostomi</taxon>
        <taxon>Actinopterygii</taxon>
        <taxon>Neopterygii</taxon>
        <taxon>Teleostei</taxon>
        <taxon>Anguilliformes</taxon>
        <taxon>Anguillidae</taxon>
        <taxon>Anguilla</taxon>
    </lineage>
</organism>
<sequence length="28" mass="2853">MSTVSTSWPGTAPVAFVSLNLCGGGWKV</sequence>
<dbReference type="EMBL" id="GBXM01062984">
    <property type="protein sequence ID" value="JAH45593.1"/>
    <property type="molecule type" value="Transcribed_RNA"/>
</dbReference>
<proteinExistence type="predicted"/>